<dbReference type="GO" id="GO:0015074">
    <property type="term" value="P:DNA integration"/>
    <property type="evidence" value="ECO:0007669"/>
    <property type="project" value="UniProtKB-KW"/>
</dbReference>
<feature type="domain" description="Core-binding (CB)" evidence="7">
    <location>
        <begin position="87"/>
        <end position="174"/>
    </location>
</feature>
<evidence type="ECO:0000256" key="2">
    <source>
        <dbReference type="ARBA" id="ARBA00022908"/>
    </source>
</evidence>
<protein>
    <submittedName>
        <fullName evidence="8">Tyrosine-type recombinase/integrase family protein</fullName>
    </submittedName>
</protein>
<proteinExistence type="inferred from homology"/>
<dbReference type="InterPro" id="IPR011010">
    <property type="entry name" value="DNA_brk_join_enz"/>
</dbReference>
<evidence type="ECO:0000259" key="6">
    <source>
        <dbReference type="PROSITE" id="PS51898"/>
    </source>
</evidence>
<keyword evidence="2" id="KW-0229">DNA integration</keyword>
<dbReference type="PROSITE" id="PS51900">
    <property type="entry name" value="CB"/>
    <property type="match status" value="1"/>
</dbReference>
<dbReference type="Pfam" id="PF00589">
    <property type="entry name" value="Phage_integrase"/>
    <property type="match status" value="1"/>
</dbReference>
<keyword evidence="4" id="KW-0233">DNA recombination</keyword>
<dbReference type="InterPro" id="IPR050808">
    <property type="entry name" value="Phage_Integrase"/>
</dbReference>
<dbReference type="Gene3D" id="1.10.150.130">
    <property type="match status" value="1"/>
</dbReference>
<evidence type="ECO:0000256" key="3">
    <source>
        <dbReference type="ARBA" id="ARBA00023125"/>
    </source>
</evidence>
<evidence type="ECO:0000313" key="8">
    <source>
        <dbReference type="EMBL" id="MBL7628684.1"/>
    </source>
</evidence>
<sequence length="507" mass="55602">MEIQTEKRCGCRDPETGKQLGKRCAKLRGRKPHGKWSWRIEVPEELIPLVGRTQLRGSGFATKDAAEQDAEDQLAKVRAGQKHIGTLTVGEYLDQWLESKRRLRPTARRSYESHIRLHLKPWLGQVPLSGLRADHLDKAFRQIEAAGARKSRPTGPATIERVRDTLRNALNDAVKRRLIGFNPVAGVELPEYIRPEVEPWEAHEVGAFLDEAATDRLAAMWELIALHGVRRGEACGAIWPGLDADLSVLTITQQITETGARHGVWPPKTRSGRRKVDLDPMTLGSLLAHRLNQDAEREQAGGVWVNGTLPNQHGKPVELSGLMFTRPDGRYLPPEYVSQRMQTIARRAGLLATIRLPAPARAGHVVVGALQRDRDPIGEWTLYVNREPIGTVTVTAVTRLFGNRHRLDLAEPLAAGGGAGAAADVAVGAELGRGLLSRRRLHDLRHASASIQLQEGIDLALVSKRLGHSSPAITGALYAHLLRPAGQRAALAVANAVPRSRRAATPT</sequence>
<evidence type="ECO:0000259" key="7">
    <source>
        <dbReference type="PROSITE" id="PS51900"/>
    </source>
</evidence>
<gene>
    <name evidence="8" type="ORF">I7412_16305</name>
</gene>
<feature type="domain" description="Tyr recombinase" evidence="6">
    <location>
        <begin position="188"/>
        <end position="492"/>
    </location>
</feature>
<dbReference type="Gene3D" id="1.10.443.10">
    <property type="entry name" value="Intergrase catalytic core"/>
    <property type="match status" value="1"/>
</dbReference>
<dbReference type="GO" id="GO:0003677">
    <property type="term" value="F:DNA binding"/>
    <property type="evidence" value="ECO:0007669"/>
    <property type="project" value="UniProtKB-UniRule"/>
</dbReference>
<dbReference type="GO" id="GO:0006310">
    <property type="term" value="P:DNA recombination"/>
    <property type="evidence" value="ECO:0007669"/>
    <property type="project" value="UniProtKB-KW"/>
</dbReference>
<name>A0A937RGZ0_9ACTN</name>
<dbReference type="EMBL" id="JAEACQ010000194">
    <property type="protein sequence ID" value="MBL7628684.1"/>
    <property type="molecule type" value="Genomic_DNA"/>
</dbReference>
<dbReference type="InterPro" id="IPR002104">
    <property type="entry name" value="Integrase_catalytic"/>
</dbReference>
<comment type="similarity">
    <text evidence="1">Belongs to the 'phage' integrase family.</text>
</comment>
<evidence type="ECO:0000256" key="5">
    <source>
        <dbReference type="PROSITE-ProRule" id="PRU01248"/>
    </source>
</evidence>
<keyword evidence="9" id="KW-1185">Reference proteome</keyword>
<evidence type="ECO:0000256" key="1">
    <source>
        <dbReference type="ARBA" id="ARBA00008857"/>
    </source>
</evidence>
<accession>A0A937RGZ0</accession>
<dbReference type="Proteomes" id="UP000604475">
    <property type="component" value="Unassembled WGS sequence"/>
</dbReference>
<dbReference type="InterPro" id="IPR004107">
    <property type="entry name" value="Integrase_SAM-like_N"/>
</dbReference>
<reference evidence="8" key="1">
    <citation type="submission" date="2020-12" db="EMBL/GenBank/DDBJ databases">
        <title>Genomic characterization of non-nitrogen-fixing Frankia strains.</title>
        <authorList>
            <person name="Carlos-Shanley C."/>
            <person name="Guerra T."/>
            <person name="Hahn D."/>
        </authorList>
    </citation>
    <scope>NUCLEOTIDE SEQUENCE</scope>
    <source>
        <strain evidence="8">CN6</strain>
    </source>
</reference>
<dbReference type="Pfam" id="PF14659">
    <property type="entry name" value="Phage_int_SAM_3"/>
    <property type="match status" value="1"/>
</dbReference>
<dbReference type="InterPro" id="IPR010998">
    <property type="entry name" value="Integrase_recombinase_N"/>
</dbReference>
<dbReference type="AlphaFoldDB" id="A0A937RGZ0"/>
<organism evidence="8 9">
    <name type="scientific">Frankia nepalensis</name>
    <dbReference type="NCBI Taxonomy" id="1836974"/>
    <lineage>
        <taxon>Bacteria</taxon>
        <taxon>Bacillati</taxon>
        <taxon>Actinomycetota</taxon>
        <taxon>Actinomycetes</taxon>
        <taxon>Frankiales</taxon>
        <taxon>Frankiaceae</taxon>
        <taxon>Frankia</taxon>
    </lineage>
</organism>
<evidence type="ECO:0000256" key="4">
    <source>
        <dbReference type="ARBA" id="ARBA00023172"/>
    </source>
</evidence>
<dbReference type="PANTHER" id="PTHR30629">
    <property type="entry name" value="PROPHAGE INTEGRASE"/>
    <property type="match status" value="1"/>
</dbReference>
<comment type="caution">
    <text evidence="8">The sequence shown here is derived from an EMBL/GenBank/DDBJ whole genome shotgun (WGS) entry which is preliminary data.</text>
</comment>
<dbReference type="InterPro" id="IPR013762">
    <property type="entry name" value="Integrase-like_cat_sf"/>
</dbReference>
<dbReference type="PANTHER" id="PTHR30629:SF2">
    <property type="entry name" value="PROPHAGE INTEGRASE INTS-RELATED"/>
    <property type="match status" value="1"/>
</dbReference>
<keyword evidence="3 5" id="KW-0238">DNA-binding</keyword>
<dbReference type="RefSeq" id="WP_202999551.1">
    <property type="nucleotide sequence ID" value="NZ_JADWYU010000094.1"/>
</dbReference>
<evidence type="ECO:0000313" key="9">
    <source>
        <dbReference type="Proteomes" id="UP000604475"/>
    </source>
</evidence>
<dbReference type="PROSITE" id="PS51898">
    <property type="entry name" value="TYR_RECOMBINASE"/>
    <property type="match status" value="1"/>
</dbReference>
<dbReference type="InterPro" id="IPR044068">
    <property type="entry name" value="CB"/>
</dbReference>
<dbReference type="SUPFAM" id="SSF56349">
    <property type="entry name" value="DNA breaking-rejoining enzymes"/>
    <property type="match status" value="2"/>
</dbReference>